<dbReference type="Pfam" id="PF00196">
    <property type="entry name" value="GerE"/>
    <property type="match status" value="1"/>
</dbReference>
<dbReference type="EMBL" id="QKZK01000033">
    <property type="protein sequence ID" value="PZX12234.1"/>
    <property type="molecule type" value="Genomic_DNA"/>
</dbReference>
<name>A0A2W7N5W4_9BACT</name>
<dbReference type="InterPro" id="IPR000792">
    <property type="entry name" value="Tscrpt_reg_LuxR_C"/>
</dbReference>
<dbReference type="GO" id="GO:0003677">
    <property type="term" value="F:DNA binding"/>
    <property type="evidence" value="ECO:0007669"/>
    <property type="project" value="UniProtKB-KW"/>
</dbReference>
<feature type="domain" description="Response regulatory" evidence="4">
    <location>
        <begin position="10"/>
        <end position="125"/>
    </location>
</feature>
<evidence type="ECO:0000313" key="6">
    <source>
        <dbReference type="Proteomes" id="UP000249239"/>
    </source>
</evidence>
<dbReference type="InterPro" id="IPR001789">
    <property type="entry name" value="Sig_transdc_resp-reg_receiver"/>
</dbReference>
<organism evidence="5 6">
    <name type="scientific">Breznakibacter xylanolyticus</name>
    <dbReference type="NCBI Taxonomy" id="990"/>
    <lineage>
        <taxon>Bacteria</taxon>
        <taxon>Pseudomonadati</taxon>
        <taxon>Bacteroidota</taxon>
        <taxon>Bacteroidia</taxon>
        <taxon>Marinilabiliales</taxon>
        <taxon>Marinilabiliaceae</taxon>
        <taxon>Breznakibacter</taxon>
    </lineage>
</organism>
<protein>
    <submittedName>
        <fullName evidence="5">LuxR family two component transcriptional regulator</fullName>
    </submittedName>
</protein>
<keyword evidence="2" id="KW-0597">Phosphoprotein</keyword>
<dbReference type="Proteomes" id="UP000249239">
    <property type="component" value="Unassembled WGS sequence"/>
</dbReference>
<dbReference type="Gene3D" id="3.40.50.2300">
    <property type="match status" value="1"/>
</dbReference>
<evidence type="ECO:0000313" key="5">
    <source>
        <dbReference type="EMBL" id="PZX12234.1"/>
    </source>
</evidence>
<dbReference type="OrthoDB" id="941719at2"/>
<gene>
    <name evidence="5" type="ORF">LX69_02959</name>
</gene>
<dbReference type="PROSITE" id="PS50043">
    <property type="entry name" value="HTH_LUXR_2"/>
    <property type="match status" value="1"/>
</dbReference>
<dbReference type="SUPFAM" id="SSF52172">
    <property type="entry name" value="CheY-like"/>
    <property type="match status" value="1"/>
</dbReference>
<dbReference type="PANTHER" id="PTHR43214">
    <property type="entry name" value="TWO-COMPONENT RESPONSE REGULATOR"/>
    <property type="match status" value="1"/>
</dbReference>
<feature type="domain" description="HTH luxR-type" evidence="3">
    <location>
        <begin position="146"/>
        <end position="211"/>
    </location>
</feature>
<evidence type="ECO:0000259" key="4">
    <source>
        <dbReference type="PROSITE" id="PS50110"/>
    </source>
</evidence>
<dbReference type="InterPro" id="IPR016032">
    <property type="entry name" value="Sig_transdc_resp-reg_C-effctor"/>
</dbReference>
<sequence length="220" mass="24420">MQLSVMDSIKVCVASGHFLIREGLSSLIAQMPELMLAHCPSTHEALTSVPDATTIGLILLDYETLEMDGSDIKEVMQQYQGAATLLLTRATTSHEAAWLSNTGAKQIVSLADGKDELQQAIDMAMRGRKFYSESVLELLLEKSKTPPADNIQLTATETDIVRQIAEGRTTKEIAQQKNVSFHTVMTHRKNIFRKLKVTNVSELMLHAIKAGWIDGIEYYI</sequence>
<accession>A0A2W7N5W4</accession>
<evidence type="ECO:0000259" key="3">
    <source>
        <dbReference type="PROSITE" id="PS50043"/>
    </source>
</evidence>
<dbReference type="SUPFAM" id="SSF46894">
    <property type="entry name" value="C-terminal effector domain of the bipartite response regulators"/>
    <property type="match status" value="1"/>
</dbReference>
<dbReference type="CDD" id="cd06170">
    <property type="entry name" value="LuxR_C_like"/>
    <property type="match status" value="1"/>
</dbReference>
<dbReference type="GO" id="GO:0000160">
    <property type="term" value="P:phosphorelay signal transduction system"/>
    <property type="evidence" value="ECO:0007669"/>
    <property type="project" value="InterPro"/>
</dbReference>
<dbReference type="InterPro" id="IPR011006">
    <property type="entry name" value="CheY-like_superfamily"/>
</dbReference>
<dbReference type="AlphaFoldDB" id="A0A2W7N5W4"/>
<dbReference type="PANTHER" id="PTHR43214:SF43">
    <property type="entry name" value="TWO-COMPONENT RESPONSE REGULATOR"/>
    <property type="match status" value="1"/>
</dbReference>
<dbReference type="SMART" id="SM00421">
    <property type="entry name" value="HTH_LUXR"/>
    <property type="match status" value="1"/>
</dbReference>
<comment type="caution">
    <text evidence="5">The sequence shown here is derived from an EMBL/GenBank/DDBJ whole genome shotgun (WGS) entry which is preliminary data.</text>
</comment>
<reference evidence="5 6" key="1">
    <citation type="submission" date="2018-06" db="EMBL/GenBank/DDBJ databases">
        <title>Genomic Encyclopedia of Archaeal and Bacterial Type Strains, Phase II (KMG-II): from individual species to whole genera.</title>
        <authorList>
            <person name="Goeker M."/>
        </authorList>
    </citation>
    <scope>NUCLEOTIDE SEQUENCE [LARGE SCALE GENOMIC DNA]</scope>
    <source>
        <strain evidence="5 6">DSM 6779</strain>
    </source>
</reference>
<keyword evidence="1" id="KW-0238">DNA-binding</keyword>
<feature type="modified residue" description="4-aspartylphosphate" evidence="2">
    <location>
        <position position="61"/>
    </location>
</feature>
<dbReference type="PRINTS" id="PR00038">
    <property type="entry name" value="HTHLUXR"/>
</dbReference>
<keyword evidence="6" id="KW-1185">Reference proteome</keyword>
<dbReference type="PROSITE" id="PS50110">
    <property type="entry name" value="RESPONSE_REGULATORY"/>
    <property type="match status" value="1"/>
</dbReference>
<dbReference type="InterPro" id="IPR039420">
    <property type="entry name" value="WalR-like"/>
</dbReference>
<evidence type="ECO:0000256" key="1">
    <source>
        <dbReference type="ARBA" id="ARBA00023125"/>
    </source>
</evidence>
<dbReference type="GO" id="GO:0006355">
    <property type="term" value="P:regulation of DNA-templated transcription"/>
    <property type="evidence" value="ECO:0007669"/>
    <property type="project" value="InterPro"/>
</dbReference>
<evidence type="ECO:0000256" key="2">
    <source>
        <dbReference type="PROSITE-ProRule" id="PRU00169"/>
    </source>
</evidence>
<proteinExistence type="predicted"/>